<dbReference type="PANTHER" id="PTHR33797">
    <property type="entry name" value="ORGANIC HYDROPEROXIDE RESISTANCE PROTEIN-LIKE"/>
    <property type="match status" value="1"/>
</dbReference>
<dbReference type="InterPro" id="IPR036102">
    <property type="entry name" value="OsmC/Ohrsf"/>
</dbReference>
<sequence length="136" mass="15193">MKKILERSATTFHGRDGLIKDTDSGLELKLSKPKEMGGLGENGTNPEELFAAGYSSCLASSMEYLLKNDKIDYKDLQVSAVASLVMHQEKGFLFQLVVDAQIQGVTKEVEKEYIEKAYNFCPYSKAIKGNVEVRFM</sequence>
<dbReference type="Proteomes" id="UP001431532">
    <property type="component" value="Unassembled WGS sequence"/>
</dbReference>
<accession>A0AAW6U8L1</accession>
<dbReference type="Gene3D" id="2.20.25.10">
    <property type="match status" value="1"/>
</dbReference>
<evidence type="ECO:0000313" key="3">
    <source>
        <dbReference type="Proteomes" id="UP001431532"/>
    </source>
</evidence>
<dbReference type="EMBL" id="JASCXW010000016">
    <property type="protein sequence ID" value="MDI6453065.1"/>
    <property type="molecule type" value="Genomic_DNA"/>
</dbReference>
<proteinExistence type="inferred from homology"/>
<dbReference type="PANTHER" id="PTHR33797:SF2">
    <property type="entry name" value="ORGANIC HYDROPEROXIDE RESISTANCE PROTEIN-LIKE"/>
    <property type="match status" value="1"/>
</dbReference>
<dbReference type="InterPro" id="IPR019953">
    <property type="entry name" value="OHR"/>
</dbReference>
<gene>
    <name evidence="2" type="ORF">QJ521_05785</name>
</gene>
<dbReference type="Gene3D" id="3.30.300.20">
    <property type="match status" value="1"/>
</dbReference>
<dbReference type="Pfam" id="PF02566">
    <property type="entry name" value="OsmC"/>
    <property type="match status" value="1"/>
</dbReference>
<reference evidence="2" key="1">
    <citation type="submission" date="2023-05" db="EMBL/GenBank/DDBJ databases">
        <title>Mariniplasma microaerophilum sp. nov., a novel anaerobic mollicute isolated from terrestrial mud volcano, Taman Peninsula, Russia.</title>
        <authorList>
            <person name="Khomyakova M.A."/>
            <person name="Merkel A.Y."/>
            <person name="Slobodkin A.I."/>
        </authorList>
    </citation>
    <scope>NUCLEOTIDE SEQUENCE</scope>
    <source>
        <strain evidence="2">M4Ah</strain>
    </source>
</reference>
<dbReference type="SUPFAM" id="SSF82784">
    <property type="entry name" value="OsmC-like"/>
    <property type="match status" value="1"/>
</dbReference>
<dbReference type="RefSeq" id="WP_282839494.1">
    <property type="nucleotide sequence ID" value="NZ_JASCXW010000016.1"/>
</dbReference>
<name>A0AAW6U8L1_9MOLU</name>
<dbReference type="AlphaFoldDB" id="A0AAW6U8L1"/>
<keyword evidence="3" id="KW-1185">Reference proteome</keyword>
<dbReference type="GO" id="GO:0006979">
    <property type="term" value="P:response to oxidative stress"/>
    <property type="evidence" value="ECO:0007669"/>
    <property type="project" value="InterPro"/>
</dbReference>
<dbReference type="InterPro" id="IPR003718">
    <property type="entry name" value="OsmC/Ohr_fam"/>
</dbReference>
<dbReference type="NCBIfam" id="TIGR03561">
    <property type="entry name" value="organ_hyd_perox"/>
    <property type="match status" value="1"/>
</dbReference>
<comment type="similarity">
    <text evidence="1">Belongs to the OsmC/Ohr family.</text>
</comment>
<protein>
    <submittedName>
        <fullName evidence="2">Ohr family peroxiredoxin</fullName>
    </submittedName>
</protein>
<evidence type="ECO:0000313" key="2">
    <source>
        <dbReference type="EMBL" id="MDI6453065.1"/>
    </source>
</evidence>
<organism evidence="2 3">
    <name type="scientific">Peloplasma aerotolerans</name>
    <dbReference type="NCBI Taxonomy" id="3044389"/>
    <lineage>
        <taxon>Bacteria</taxon>
        <taxon>Bacillati</taxon>
        <taxon>Mycoplasmatota</taxon>
        <taxon>Mollicutes</taxon>
        <taxon>Acholeplasmatales</taxon>
        <taxon>Acholeplasmataceae</taxon>
        <taxon>Peloplasma</taxon>
    </lineage>
</organism>
<comment type="caution">
    <text evidence="2">The sequence shown here is derived from an EMBL/GenBank/DDBJ whole genome shotgun (WGS) entry which is preliminary data.</text>
</comment>
<evidence type="ECO:0000256" key="1">
    <source>
        <dbReference type="ARBA" id="ARBA00007378"/>
    </source>
</evidence>
<dbReference type="InterPro" id="IPR015946">
    <property type="entry name" value="KH_dom-like_a/b"/>
</dbReference>